<dbReference type="EMBL" id="CP092863">
    <property type="protein sequence ID" value="UYV60510.1"/>
    <property type="molecule type" value="Genomic_DNA"/>
</dbReference>
<dbReference type="SUPFAM" id="SSF53187">
    <property type="entry name" value="Zn-dependent exopeptidases"/>
    <property type="match status" value="1"/>
</dbReference>
<organism evidence="3 4">
    <name type="scientific">Cordylochernes scorpioides</name>
    <dbReference type="NCBI Taxonomy" id="51811"/>
    <lineage>
        <taxon>Eukaryota</taxon>
        <taxon>Metazoa</taxon>
        <taxon>Ecdysozoa</taxon>
        <taxon>Arthropoda</taxon>
        <taxon>Chelicerata</taxon>
        <taxon>Arachnida</taxon>
        <taxon>Pseudoscorpiones</taxon>
        <taxon>Cheliferoidea</taxon>
        <taxon>Chernetidae</taxon>
        <taxon>Cordylochernes</taxon>
    </lineage>
</organism>
<sequence>MDFVKSKFVNSFIDERKEFLNNVSKEIWENPELKFEEFKAHNFLTGILKKEGFEVIEEYILKTAFRAEYPSGEASDQFVVRNVVLLVSGPVIAVLCEYDALPDQGHACGHNLIAEAGIAAGLAIKAALEINPNFCGKVVVLGTPAEEGGSGKVFLIKGGAFDDIDLALMVHPSPSDHMFPPFIAVNRVKVTYKGRSAHASGYPWEGVNALDAAVSCYNSIALLRQQIKPNSRIHGIITKGGSYPSIIPDETELQLYIRAATLRDLRHLSRRVEGCIKAAAVATGCEVAYQFDKNSVDALLTNKVLANLYQKHAETLGVVFQDSDHGVIPFMASTDMGNVSHVVPSIHPTYTIGTVAPNHSIAFAQAAGAPAAQEPTLAAAKSMALLALDIFDNPALLEDIKIQFHQDIAKDEPLVLGS</sequence>
<dbReference type="CDD" id="cd03887">
    <property type="entry name" value="M20_Acy1L2"/>
    <property type="match status" value="1"/>
</dbReference>
<comment type="similarity">
    <text evidence="1">Belongs to the peptidase M20A family.</text>
</comment>
<proteinExistence type="inferred from homology"/>
<dbReference type="InterPro" id="IPR036264">
    <property type="entry name" value="Bact_exopeptidase_dim_dom"/>
</dbReference>
<dbReference type="NCBIfam" id="TIGR01891">
    <property type="entry name" value="amidohydrolases"/>
    <property type="match status" value="1"/>
</dbReference>
<dbReference type="Gene3D" id="3.40.630.10">
    <property type="entry name" value="Zn peptidases"/>
    <property type="match status" value="1"/>
</dbReference>
<dbReference type="SUPFAM" id="SSF55031">
    <property type="entry name" value="Bacterial exopeptidase dimerisation domain"/>
    <property type="match status" value="1"/>
</dbReference>
<dbReference type="PIRSF" id="PIRSF037226">
    <property type="entry name" value="Amidohydrolase_ACY1L2_prd"/>
    <property type="match status" value="1"/>
</dbReference>
<protein>
    <recommendedName>
        <fullName evidence="1">Peptidase M20 domain-containing protein 2</fullName>
    </recommendedName>
</protein>
<evidence type="ECO:0000313" key="4">
    <source>
        <dbReference type="Proteomes" id="UP001235939"/>
    </source>
</evidence>
<dbReference type="InterPro" id="IPR002933">
    <property type="entry name" value="Peptidase_M20"/>
</dbReference>
<accession>A0ABY6K017</accession>
<dbReference type="PANTHER" id="PTHR30575">
    <property type="entry name" value="PEPTIDASE M20"/>
    <property type="match status" value="1"/>
</dbReference>
<evidence type="ECO:0000256" key="1">
    <source>
        <dbReference type="PIRNR" id="PIRNR037226"/>
    </source>
</evidence>
<evidence type="ECO:0000259" key="2">
    <source>
        <dbReference type="Pfam" id="PF07687"/>
    </source>
</evidence>
<feature type="domain" description="Peptidase M20 dimerisation" evidence="2">
    <location>
        <begin position="188"/>
        <end position="281"/>
    </location>
</feature>
<reference evidence="3 4" key="1">
    <citation type="submission" date="2022-01" db="EMBL/GenBank/DDBJ databases">
        <title>A chromosomal length assembly of Cordylochernes scorpioides.</title>
        <authorList>
            <person name="Zeh D."/>
            <person name="Zeh J."/>
        </authorList>
    </citation>
    <scope>NUCLEOTIDE SEQUENCE [LARGE SCALE GENOMIC DNA]</scope>
    <source>
        <strain evidence="3">IN4F17</strain>
        <tissue evidence="3">Whole Body</tissue>
    </source>
</reference>
<dbReference type="Proteomes" id="UP001235939">
    <property type="component" value="Chromosome 01"/>
</dbReference>
<evidence type="ECO:0000313" key="3">
    <source>
        <dbReference type="EMBL" id="UYV60510.1"/>
    </source>
</evidence>
<dbReference type="InterPro" id="IPR052030">
    <property type="entry name" value="Peptidase_M20/M20A_hydrolases"/>
</dbReference>
<dbReference type="PANTHER" id="PTHR30575:SF0">
    <property type="entry name" value="XAA-ARG DIPEPTIDASE"/>
    <property type="match status" value="1"/>
</dbReference>
<keyword evidence="4" id="KW-1185">Reference proteome</keyword>
<dbReference type="InterPro" id="IPR017144">
    <property type="entry name" value="Xaa-Arg_dipeptidase"/>
</dbReference>
<gene>
    <name evidence="3" type="ORF">LAZ67_1001365</name>
</gene>
<dbReference type="InterPro" id="IPR017439">
    <property type="entry name" value="Amidohydrolase"/>
</dbReference>
<dbReference type="Pfam" id="PF01546">
    <property type="entry name" value="Peptidase_M20"/>
    <property type="match status" value="1"/>
</dbReference>
<dbReference type="Gene3D" id="3.30.70.360">
    <property type="match status" value="1"/>
</dbReference>
<dbReference type="InterPro" id="IPR011650">
    <property type="entry name" value="Peptidase_M20_dimer"/>
</dbReference>
<name>A0ABY6K017_9ARAC</name>
<dbReference type="Pfam" id="PF07687">
    <property type="entry name" value="M20_dimer"/>
    <property type="match status" value="1"/>
</dbReference>